<evidence type="ECO:0000313" key="2">
    <source>
        <dbReference type="Proteomes" id="UP001174932"/>
    </source>
</evidence>
<gene>
    <name evidence="1" type="ORF">Q4481_02260</name>
</gene>
<keyword evidence="2" id="KW-1185">Reference proteome</keyword>
<sequence length="135" mass="14465">MCILTYRGYGYTPAFVANMSEIVAAISNGRPVELSEGPDDICNGFTEACRAISDHDCSLESTRTMDRVALLSVLELLPELALNEPVTLDAVRIAALRAAFADGSLRAACADCSWRDFCTEIAADGFSGVRLSPAR</sequence>
<name>A0ABT8YGF6_9HYPH</name>
<dbReference type="RefSeq" id="WP_304374636.1">
    <property type="nucleotide sequence ID" value="NZ_JAUOZU010000001.1"/>
</dbReference>
<organism evidence="1 2">
    <name type="scientific">Rhizobium alvei</name>
    <dbReference type="NCBI Taxonomy" id="1132659"/>
    <lineage>
        <taxon>Bacteria</taxon>
        <taxon>Pseudomonadati</taxon>
        <taxon>Pseudomonadota</taxon>
        <taxon>Alphaproteobacteria</taxon>
        <taxon>Hyphomicrobiales</taxon>
        <taxon>Rhizobiaceae</taxon>
        <taxon>Rhizobium/Agrobacterium group</taxon>
        <taxon>Rhizobium</taxon>
    </lineage>
</organism>
<proteinExistence type="predicted"/>
<reference evidence="1" key="1">
    <citation type="journal article" date="2015" name="Int. J. Syst. Evol. Microbiol.">
        <title>Rhizobium alvei sp. nov., isolated from a freshwater river.</title>
        <authorList>
            <person name="Sheu S.Y."/>
            <person name="Huang H.W."/>
            <person name="Young C.C."/>
            <person name="Chen W.M."/>
        </authorList>
    </citation>
    <scope>NUCLEOTIDE SEQUENCE</scope>
    <source>
        <strain evidence="1">TNR-22</strain>
    </source>
</reference>
<dbReference type="EMBL" id="JAUOZU010000001">
    <property type="protein sequence ID" value="MDO6962761.1"/>
    <property type="molecule type" value="Genomic_DNA"/>
</dbReference>
<reference evidence="1" key="2">
    <citation type="submission" date="2023-07" db="EMBL/GenBank/DDBJ databases">
        <authorList>
            <person name="Shen H."/>
        </authorList>
    </citation>
    <scope>NUCLEOTIDE SEQUENCE</scope>
    <source>
        <strain evidence="1">TNR-22</strain>
    </source>
</reference>
<comment type="caution">
    <text evidence="1">The sequence shown here is derived from an EMBL/GenBank/DDBJ whole genome shotgun (WGS) entry which is preliminary data.</text>
</comment>
<protein>
    <submittedName>
        <fullName evidence="1">DUF1284 domain-containing protein</fullName>
    </submittedName>
</protein>
<dbReference type="Proteomes" id="UP001174932">
    <property type="component" value="Unassembled WGS sequence"/>
</dbReference>
<dbReference type="InterPro" id="IPR009702">
    <property type="entry name" value="DUF1284"/>
</dbReference>
<accession>A0ABT8YGF6</accession>
<evidence type="ECO:0000313" key="1">
    <source>
        <dbReference type="EMBL" id="MDO6962761.1"/>
    </source>
</evidence>
<dbReference type="Pfam" id="PF06935">
    <property type="entry name" value="DUF1284"/>
    <property type="match status" value="1"/>
</dbReference>